<feature type="repeat" description="ANK" evidence="2">
    <location>
        <begin position="1912"/>
        <end position="1942"/>
    </location>
</feature>
<dbReference type="InterPro" id="IPR002110">
    <property type="entry name" value="Ankyrin_rpt"/>
</dbReference>
<name>A0A0B7K3R2_BIOOC</name>
<dbReference type="Pfam" id="PF12796">
    <property type="entry name" value="Ank_2"/>
    <property type="match status" value="3"/>
</dbReference>
<evidence type="ECO:0000313" key="4">
    <source>
        <dbReference type="EMBL" id="CEO49276.1"/>
    </source>
</evidence>
<dbReference type="InterPro" id="IPR027417">
    <property type="entry name" value="P-loop_NTPase"/>
</dbReference>
<feature type="repeat" description="ANK" evidence="2">
    <location>
        <begin position="661"/>
        <end position="693"/>
    </location>
</feature>
<accession>A0A0B7K3R2</accession>
<feature type="repeat" description="ANK" evidence="2">
    <location>
        <begin position="954"/>
        <end position="986"/>
    </location>
</feature>
<feature type="repeat" description="ANK" evidence="2">
    <location>
        <begin position="919"/>
        <end position="953"/>
    </location>
</feature>
<dbReference type="PROSITE" id="PS50837">
    <property type="entry name" value="NACHT"/>
    <property type="match status" value="1"/>
</dbReference>
<dbReference type="Pfam" id="PF00023">
    <property type="entry name" value="Ank"/>
    <property type="match status" value="3"/>
</dbReference>
<dbReference type="PANTHER" id="PTHR24133">
    <property type="entry name" value="ANKYRIN DOMAIN-CONTAINING"/>
    <property type="match status" value="1"/>
</dbReference>
<dbReference type="SMART" id="SM00248">
    <property type="entry name" value="ANK"/>
    <property type="match status" value="21"/>
</dbReference>
<dbReference type="PRINTS" id="PR01415">
    <property type="entry name" value="ANKYRIN"/>
</dbReference>
<dbReference type="SUPFAM" id="SSF52540">
    <property type="entry name" value="P-loop containing nucleoside triphosphate hydrolases"/>
    <property type="match status" value="1"/>
</dbReference>
<dbReference type="PANTHER" id="PTHR24133:SF40">
    <property type="entry name" value="ANKYRIN REPEAT DOMAIN 44"/>
    <property type="match status" value="1"/>
</dbReference>
<proteinExistence type="predicted"/>
<evidence type="ECO:0000256" key="1">
    <source>
        <dbReference type="ARBA" id="ARBA00022737"/>
    </source>
</evidence>
<evidence type="ECO:0000256" key="2">
    <source>
        <dbReference type="PROSITE-ProRule" id="PRU00023"/>
    </source>
</evidence>
<feature type="repeat" description="ANK" evidence="2">
    <location>
        <begin position="614"/>
        <end position="640"/>
    </location>
</feature>
<keyword evidence="2" id="KW-0040">ANK repeat</keyword>
<dbReference type="Pfam" id="PF24883">
    <property type="entry name" value="NPHP3_N"/>
    <property type="match status" value="1"/>
</dbReference>
<protein>
    <recommendedName>
        <fullName evidence="3">NACHT domain-containing protein</fullName>
    </recommendedName>
</protein>
<evidence type="ECO:0000259" key="3">
    <source>
        <dbReference type="PROSITE" id="PS50837"/>
    </source>
</evidence>
<feature type="repeat" description="ANK" evidence="2">
    <location>
        <begin position="1597"/>
        <end position="1636"/>
    </location>
</feature>
<feature type="repeat" description="ANK" evidence="2">
    <location>
        <begin position="1183"/>
        <end position="1205"/>
    </location>
</feature>
<organism evidence="4">
    <name type="scientific">Bionectria ochroleuca</name>
    <name type="common">Gliocladium roseum</name>
    <dbReference type="NCBI Taxonomy" id="29856"/>
    <lineage>
        <taxon>Eukaryota</taxon>
        <taxon>Fungi</taxon>
        <taxon>Dikarya</taxon>
        <taxon>Ascomycota</taxon>
        <taxon>Pezizomycotina</taxon>
        <taxon>Sordariomycetes</taxon>
        <taxon>Hypocreomycetidae</taxon>
        <taxon>Hypocreales</taxon>
        <taxon>Bionectriaceae</taxon>
        <taxon>Clonostachys</taxon>
    </lineage>
</organism>
<feature type="repeat" description="ANK" evidence="2">
    <location>
        <begin position="824"/>
        <end position="854"/>
    </location>
</feature>
<dbReference type="Gene3D" id="1.25.40.20">
    <property type="entry name" value="Ankyrin repeat-containing domain"/>
    <property type="match status" value="9"/>
</dbReference>
<dbReference type="InterPro" id="IPR007111">
    <property type="entry name" value="NACHT_NTPase"/>
</dbReference>
<feature type="domain" description="NACHT" evidence="3">
    <location>
        <begin position="91"/>
        <end position="233"/>
    </location>
</feature>
<feature type="repeat" description="ANK" evidence="2">
    <location>
        <begin position="1229"/>
        <end position="1255"/>
    </location>
</feature>
<dbReference type="InterPro" id="IPR036770">
    <property type="entry name" value="Ankyrin_rpt-contain_sf"/>
</dbReference>
<keyword evidence="1" id="KW-0677">Repeat</keyword>
<feature type="repeat" description="ANK" evidence="2">
    <location>
        <begin position="723"/>
        <end position="755"/>
    </location>
</feature>
<dbReference type="PROSITE" id="PS50297">
    <property type="entry name" value="ANK_REP_REGION"/>
    <property type="match status" value="6"/>
</dbReference>
<gene>
    <name evidence="4" type="ORF">BN869_000005333_1</name>
</gene>
<dbReference type="SUPFAM" id="SSF48403">
    <property type="entry name" value="Ankyrin repeat"/>
    <property type="match status" value="4"/>
</dbReference>
<dbReference type="InterPro" id="IPR056884">
    <property type="entry name" value="NPHP3-like_N"/>
</dbReference>
<dbReference type="EMBL" id="CDPU01000013">
    <property type="protein sequence ID" value="CEO49276.1"/>
    <property type="molecule type" value="Genomic_DNA"/>
</dbReference>
<dbReference type="PROSITE" id="PS50088">
    <property type="entry name" value="ANK_REPEAT"/>
    <property type="match status" value="10"/>
</dbReference>
<reference evidence="4" key="1">
    <citation type="submission" date="2015-01" db="EMBL/GenBank/DDBJ databases">
        <authorList>
            <person name="Durling Mikael"/>
        </authorList>
    </citation>
    <scope>NUCLEOTIDE SEQUENCE</scope>
</reference>
<dbReference type="Gene3D" id="3.40.50.300">
    <property type="entry name" value="P-loop containing nucleotide triphosphate hydrolases"/>
    <property type="match status" value="1"/>
</dbReference>
<sequence length="2091" mass="231419">MTSYEIDYVNSDSDVDAVVIDRDDVSNYNPEQILPQPADVIQRIRTWLQPTSYDIAGGEYRKHLASHVSGTGSWFTSSDTYKQWLEDDQHGLLWIKGIPGSGKSVMAASLIDGLSKASPGSPVIFFFFRQIIEANHQPEALLRDWMDQILNYSPPLQKKLKDYLESNRSIDSISMEDMWKDLYMAFSGLSNRVFCVADALDEMDKGNESFLQTLATLGKWNPQKVKVLITSRPVPTIEGPLRAFQSSCLQIRLQENMVDIDIATFVQFTLSRSTIPQADWKTIMDAVPGRANGLFLYAKLAMDAFLEPGADVKTVLSHLPADLNVLYTDLLKEHSRRSGIADSVQRLILQAVTHSTRPLRLLELAEMIKANNPDGKERDLKATKDLIRAACGPLLEILADETVSVIHHSFTEYLKGTTRPDGSGYPVLKMGPTHAQLAIACLRYLTSGSLKSIVVEEEEYNEDSDGDWYRSRNQVPKDEIQQRLKHPFFEYAAVNWAHHIRRSEAAEQDQADVNVLVRQFLDDERDMKAWLQAKWNASSRGAAQGVTKIHIAAKLGLCSYLKELIQTMEPDVPDATGRTPLDWDRWWAAHEGHEEAVYELIKAGANPDQPESVRGLKPLHEAANLNHHAVVRVLLEAGVDPLTPKTQEDPGRRCGNAPVTVGHTPLMYACKNGHLESVDAFLPFLKDIETAHRALAWAAGVAKSKVVARILQHPGIDVNTKIRGDTALYLACGTADVETIRCLLEAGADPRVQSLDSGDEFDSDSIYVPLEEEKQNPNRKNCLHRLCGSGNRGYMNDTRNAEDLQTIFSLLINAGANINYRDPSGRTPLHDAVSSPVLTRLLLQAGADANAIDDSGVAPIHLVQSIDPMVVLIEEGHADINLAQKDGKTPLLNMLSTYHVEATLKFLEYEPDCNAIDRDGNGVLHVALKQWNTGADLLRALLKAGADPNAKNKAGLTPLFSMRRDFKPQLMDVLIEGGADINATDGQGRTVLFNILSDSSGSDGKYERITQVVERGFSINHRDWKGRTLLHEAVLRHDANRLRPSELSQFDFVHGLGLDVHAVDYDGNGLLHELAMRSSNHDSYSGLPLVSLWDRLLELGLDLEQTNHDGLTPLHILCSGNTSSSRFEQGVIMPIDFVISRTKDLDRTDSLGATPLHRAVIRGELYSKKLLDAGADPAKATHEGLTPLHIASRYRQSNVVGLLLDELRKRTPSSDYPVVGVNAALSDKNRNTPLYYACLSGRPETVSLLFDAGADPKQGMVFSACASFEDEDQLWNSACQEDAIFKDQLPLRLKDTRRIPKRGDRYSNSGGPNDDETTRLEEILEMCATHGLEADDFKQLDQRFWHAGYISEAFNKGHDYTAICLTAIRAKNPASQLGNGEKAAPPAGIGRVEERLHNSSMEARLQSLGASGMVQPDQLHQNHLLSFLRRKEWKFLEKMAHEGVDFLKTSSRVSNFTVLVSHGYASLAETVGDIVVQKGFESGDWHAFGDETRPGLWFAKRDISDPSKVSQNPPPLLIKATQRELPNLPMVKLLVEKFGVDVNEMAYSREYMNGEYIIAGSNSPLHSVSRGDHWWQVHQALPYLLKAGANIHLRNHLGQTPLLTALKADGNWPGPFNKTAARLLIEAGADVNAIDKEGRSCLACARHDVGLVKLLISHGAVVTADSILAAIDSKSVPMLQALLSGGVSANIRADKPSEEALAAERKKRNNRYSWAYGSSIHRHEKFPLFQAGKLLKTIKPPATRQEHRDTETYVQLVQVLLEHGADPFGKFLIENSSGPDTPSYREATVLHELLADGSLPEVYLRIPDLDVDHRDAQGRTLLHAVCSGINYPDYVIGSYQQDGQIGEKTTVFQQLLSLGADIEAVDNSSRNVLHYMIGNEDRHGFVEFDKFEASLAEVIKKAPQLMDQPDSSGETPLHAAVLRGANRGKPDIAQALLKAGADHLTVTKKGDNLLHSLASRIRTEHNRDFFEDLVKRGIDINARNINGETPLFAFCVKSKAKKHGSYSSKGKAMEKLKAIPLMERLGADLFVKDNRGRGLLHAAAGGSVDIFKQLMERGLDVMLEDEVQQTPIDVAAACGNKDILELFEKKI</sequence>
<dbReference type="InterPro" id="IPR052391">
    <property type="entry name" value="E3_Ligase-Neurotoxin"/>
</dbReference>